<gene>
    <name evidence="2" type="ORF">KNV97_15690</name>
</gene>
<name>A0A975U9G3_9VIBR</name>
<feature type="domain" description="VOC" evidence="1">
    <location>
        <begin position="4"/>
        <end position="124"/>
    </location>
</feature>
<organism evidence="2 3">
    <name type="scientific">Vibrio ostreae</name>
    <dbReference type="NCBI Taxonomy" id="2841925"/>
    <lineage>
        <taxon>Bacteria</taxon>
        <taxon>Pseudomonadati</taxon>
        <taxon>Pseudomonadota</taxon>
        <taxon>Gammaproteobacteria</taxon>
        <taxon>Vibrionales</taxon>
        <taxon>Vibrionaceae</taxon>
        <taxon>Vibrio</taxon>
    </lineage>
</organism>
<evidence type="ECO:0000313" key="3">
    <source>
        <dbReference type="Proteomes" id="UP000694232"/>
    </source>
</evidence>
<dbReference type="InterPro" id="IPR004360">
    <property type="entry name" value="Glyas_Fos-R_dOase_dom"/>
</dbReference>
<dbReference type="CDD" id="cd06587">
    <property type="entry name" value="VOC"/>
    <property type="match status" value="1"/>
</dbReference>
<dbReference type="Proteomes" id="UP000694232">
    <property type="component" value="Chromosome 1"/>
</dbReference>
<dbReference type="AlphaFoldDB" id="A0A975U9G3"/>
<dbReference type="EMBL" id="CP076643">
    <property type="protein sequence ID" value="QXO16902.1"/>
    <property type="molecule type" value="Genomic_DNA"/>
</dbReference>
<dbReference type="PROSITE" id="PS51819">
    <property type="entry name" value="VOC"/>
    <property type="match status" value="1"/>
</dbReference>
<sequence length="137" mass="15875">MSAYVEHANITVADLDQAIVFLQTAVPEFTVRHQGQNRYRWCHIGTEHSYIALQEVVERTEPDRTPYVDVGINHIGIVVDDSHAVEQRLLAAGYRANELSEDSAYRRRVYFFDPSGTEWEFIEYFSADPAQRNHYPE</sequence>
<keyword evidence="3" id="KW-1185">Reference proteome</keyword>
<dbReference type="RefSeq" id="WP_136483364.1">
    <property type="nucleotide sequence ID" value="NZ_CP076643.1"/>
</dbReference>
<dbReference type="Pfam" id="PF00903">
    <property type="entry name" value="Glyoxalase"/>
    <property type="match status" value="1"/>
</dbReference>
<evidence type="ECO:0000313" key="2">
    <source>
        <dbReference type="EMBL" id="QXO16902.1"/>
    </source>
</evidence>
<dbReference type="Gene3D" id="3.10.180.10">
    <property type="entry name" value="2,3-Dihydroxybiphenyl 1,2-Dioxygenase, domain 1"/>
    <property type="match status" value="1"/>
</dbReference>
<dbReference type="InterPro" id="IPR037523">
    <property type="entry name" value="VOC_core"/>
</dbReference>
<reference evidence="2" key="1">
    <citation type="submission" date="2021-06" db="EMBL/GenBank/DDBJ databases">
        <title>Vibrio nov. sp., novel gut bacterium isolated from Yellow Sea oyster.</title>
        <authorList>
            <person name="Muhammad N."/>
            <person name="Nguyen T.H."/>
            <person name="Lee Y.-J."/>
            <person name="Ko J."/>
            <person name="Kim S.-G."/>
        </authorList>
    </citation>
    <scope>NUCLEOTIDE SEQUENCE</scope>
    <source>
        <strain evidence="2">OG9-811</strain>
    </source>
</reference>
<evidence type="ECO:0000259" key="1">
    <source>
        <dbReference type="PROSITE" id="PS51819"/>
    </source>
</evidence>
<protein>
    <submittedName>
        <fullName evidence="2">VOC family protein</fullName>
    </submittedName>
</protein>
<accession>A0A975U9G3</accession>
<dbReference type="InterPro" id="IPR029068">
    <property type="entry name" value="Glyas_Bleomycin-R_OHBP_Dase"/>
</dbReference>
<dbReference type="SUPFAM" id="SSF54593">
    <property type="entry name" value="Glyoxalase/Bleomycin resistance protein/Dihydroxybiphenyl dioxygenase"/>
    <property type="match status" value="1"/>
</dbReference>
<dbReference type="KEGG" id="vos:KNV97_15690"/>
<proteinExistence type="predicted"/>